<dbReference type="Gene3D" id="2.40.70.10">
    <property type="entry name" value="Acid Proteases"/>
    <property type="match status" value="1"/>
</dbReference>
<dbReference type="CDD" id="cd00303">
    <property type="entry name" value="retropepsin_like"/>
    <property type="match status" value="1"/>
</dbReference>
<evidence type="ECO:0000256" key="5">
    <source>
        <dbReference type="ARBA" id="ARBA00022759"/>
    </source>
</evidence>
<dbReference type="PANTHER" id="PTHR24559:SF447">
    <property type="entry name" value="RNA-DIRECTED DNA POLYMERASE HOMOLOG"/>
    <property type="match status" value="1"/>
</dbReference>
<evidence type="ECO:0000259" key="11">
    <source>
        <dbReference type="Pfam" id="PF17917"/>
    </source>
</evidence>
<keyword evidence="3" id="KW-0548">Nucleotidyltransferase</keyword>
<comment type="caution">
    <text evidence="12">The sequence shown here is derived from an EMBL/GenBank/DDBJ whole genome shotgun (WGS) entry which is preliminary data.</text>
</comment>
<feature type="domain" description="Retrotransposon gag" evidence="10">
    <location>
        <begin position="69"/>
        <end position="159"/>
    </location>
</feature>
<evidence type="ECO:0000256" key="6">
    <source>
        <dbReference type="ARBA" id="ARBA00022801"/>
    </source>
</evidence>
<evidence type="ECO:0000313" key="13">
    <source>
        <dbReference type="Proteomes" id="UP000325315"/>
    </source>
</evidence>
<dbReference type="CDD" id="cd01647">
    <property type="entry name" value="RT_LTR"/>
    <property type="match status" value="1"/>
</dbReference>
<dbReference type="InterPro" id="IPR005162">
    <property type="entry name" value="Retrotrans_gag_dom"/>
</dbReference>
<feature type="region of interest" description="Disordered" evidence="8">
    <location>
        <begin position="189"/>
        <end position="226"/>
    </location>
</feature>
<evidence type="ECO:0000256" key="4">
    <source>
        <dbReference type="ARBA" id="ARBA00022722"/>
    </source>
</evidence>
<dbReference type="EMBL" id="SMMG02000006">
    <property type="protein sequence ID" value="KAA3470013.1"/>
    <property type="molecule type" value="Genomic_DNA"/>
</dbReference>
<dbReference type="InterPro" id="IPR000477">
    <property type="entry name" value="RT_dom"/>
</dbReference>
<proteinExistence type="predicted"/>
<dbReference type="GO" id="GO:0016787">
    <property type="term" value="F:hydrolase activity"/>
    <property type="evidence" value="ECO:0007669"/>
    <property type="project" value="UniProtKB-KW"/>
</dbReference>
<dbReference type="Gene3D" id="3.30.70.270">
    <property type="match status" value="1"/>
</dbReference>
<dbReference type="GO" id="GO:0003964">
    <property type="term" value="F:RNA-directed DNA polymerase activity"/>
    <property type="evidence" value="ECO:0007669"/>
    <property type="project" value="UniProtKB-KW"/>
</dbReference>
<organism evidence="12 13">
    <name type="scientific">Gossypium australe</name>
    <dbReference type="NCBI Taxonomy" id="47621"/>
    <lineage>
        <taxon>Eukaryota</taxon>
        <taxon>Viridiplantae</taxon>
        <taxon>Streptophyta</taxon>
        <taxon>Embryophyta</taxon>
        <taxon>Tracheophyta</taxon>
        <taxon>Spermatophyta</taxon>
        <taxon>Magnoliopsida</taxon>
        <taxon>eudicotyledons</taxon>
        <taxon>Gunneridae</taxon>
        <taxon>Pentapetalae</taxon>
        <taxon>rosids</taxon>
        <taxon>malvids</taxon>
        <taxon>Malvales</taxon>
        <taxon>Malvaceae</taxon>
        <taxon>Malvoideae</taxon>
        <taxon>Gossypium</taxon>
    </lineage>
</organism>
<dbReference type="InterPro" id="IPR043128">
    <property type="entry name" value="Rev_trsase/Diguanyl_cyclase"/>
</dbReference>
<evidence type="ECO:0000259" key="9">
    <source>
        <dbReference type="Pfam" id="PF00078"/>
    </source>
</evidence>
<dbReference type="InterPro" id="IPR041373">
    <property type="entry name" value="RT_RNaseH"/>
</dbReference>
<dbReference type="SUPFAM" id="SSF56672">
    <property type="entry name" value="DNA/RNA polymerases"/>
    <property type="match status" value="1"/>
</dbReference>
<dbReference type="PANTHER" id="PTHR24559">
    <property type="entry name" value="TRANSPOSON TY3-I GAG-POL POLYPROTEIN"/>
    <property type="match status" value="1"/>
</dbReference>
<dbReference type="InterPro" id="IPR053134">
    <property type="entry name" value="RNA-dir_DNA_polymerase"/>
</dbReference>
<evidence type="ECO:0000313" key="12">
    <source>
        <dbReference type="EMBL" id="KAA3470013.1"/>
    </source>
</evidence>
<keyword evidence="6" id="KW-0378">Hydrolase</keyword>
<accession>A0A5B6VLN1</accession>
<protein>
    <recommendedName>
        <fullName evidence="1">RNA-directed DNA polymerase</fullName>
        <ecNumber evidence="1">2.7.7.49</ecNumber>
    </recommendedName>
</protein>
<evidence type="ECO:0000256" key="7">
    <source>
        <dbReference type="ARBA" id="ARBA00022918"/>
    </source>
</evidence>
<dbReference type="OrthoDB" id="1733657at2759"/>
<dbReference type="Pfam" id="PF17917">
    <property type="entry name" value="RT_RNaseH"/>
    <property type="match status" value="1"/>
</dbReference>
<dbReference type="Gene3D" id="3.10.10.10">
    <property type="entry name" value="HIV Type 1 Reverse Transcriptase, subunit A, domain 1"/>
    <property type="match status" value="1"/>
</dbReference>
<keyword evidence="13" id="KW-1185">Reference proteome</keyword>
<dbReference type="EC" id="2.7.7.49" evidence="1"/>
<sequence>MLRILERVAGPNSRFLGQGSVTERLQSNGVELLRGVTRVAPNVAEYWLEATKRIMGDLDCTPEHKLKGAVSLLRDEAYQWWLTVKEGTQPNRLTWEFFKTTFQSKYVGASYVDNRRCEFLNLTQGDRSVAEYEAEFLRLSHYARGMVASEYERCVRFEDCLRDNLRVLIASQREREFVVLVHNTKIAEDGKRAERQNRDRERGKNKRDSEPSSFVQRLNKKARSDGPVRVGAPISSLLLLGCNHAVIVVDAIRASFAPGRGVGQAKARQPTLVYAARRQEDRDAPDIITGMFFIFDVPYFALIDIGSTHSYIACSVSENLGLLVESTSSDVTVMSPLGQSLQVSKLYKDVPLEVQREIFLANLMKLPFGEFNLILGMDWLVEHRVSWYCASKRVILRTNDDVEMAMIGERRDYFSHVISASVADKLVWEGCEAYLAYMSVSNSRDSSIGNIRMVRDFSNVFPEELPGLPPNREVKFRIELLPGTASVSIAPYRMALKELKVMEVNVHKTAFRTRYGYYEFLVMPFGLTNAPAVFMDLMNRVFQPYLDQFIVVFIDYILVYSMTEDEQNEHFRVVLQILREKQLHAKLSKCKFWLREVTFLSHVFEGIHVDPRKIEPKSGKEFVVYIDAPYVGLGCVLIHDGKVVAYASRQLKTQEGNYRTHDLELAIVVFVWIELLKDYDCTIEYHPGKVNVVADALSRRVMPDLRVMFACLSLFDDGSLLAELQVKPTWIE</sequence>
<dbReference type="Pfam" id="PF00078">
    <property type="entry name" value="RVT_1"/>
    <property type="match status" value="1"/>
</dbReference>
<keyword evidence="4" id="KW-0540">Nuclease</keyword>
<evidence type="ECO:0000256" key="3">
    <source>
        <dbReference type="ARBA" id="ARBA00022695"/>
    </source>
</evidence>
<dbReference type="AlphaFoldDB" id="A0A5B6VLN1"/>
<dbReference type="InterPro" id="IPR043502">
    <property type="entry name" value="DNA/RNA_pol_sf"/>
</dbReference>
<keyword evidence="7 12" id="KW-0695">RNA-directed DNA polymerase</keyword>
<evidence type="ECO:0000256" key="2">
    <source>
        <dbReference type="ARBA" id="ARBA00022679"/>
    </source>
</evidence>
<evidence type="ECO:0000256" key="8">
    <source>
        <dbReference type="SAM" id="MobiDB-lite"/>
    </source>
</evidence>
<dbReference type="Pfam" id="PF03732">
    <property type="entry name" value="Retrotrans_gag"/>
    <property type="match status" value="1"/>
</dbReference>
<evidence type="ECO:0000256" key="1">
    <source>
        <dbReference type="ARBA" id="ARBA00012493"/>
    </source>
</evidence>
<feature type="domain" description="Reverse transcriptase RNase H-like" evidence="11">
    <location>
        <begin position="619"/>
        <end position="671"/>
    </location>
</feature>
<keyword evidence="2" id="KW-0808">Transferase</keyword>
<evidence type="ECO:0000259" key="10">
    <source>
        <dbReference type="Pfam" id="PF03732"/>
    </source>
</evidence>
<dbReference type="GO" id="GO:0004519">
    <property type="term" value="F:endonuclease activity"/>
    <property type="evidence" value="ECO:0007669"/>
    <property type="project" value="UniProtKB-KW"/>
</dbReference>
<name>A0A5B6VLN1_9ROSI</name>
<dbReference type="Pfam" id="PF08284">
    <property type="entry name" value="RVP_2"/>
    <property type="match status" value="1"/>
</dbReference>
<dbReference type="Proteomes" id="UP000325315">
    <property type="component" value="Unassembled WGS sequence"/>
</dbReference>
<dbReference type="InterPro" id="IPR021109">
    <property type="entry name" value="Peptidase_aspartic_dom_sf"/>
</dbReference>
<feature type="compositionally biased region" description="Basic and acidic residues" evidence="8">
    <location>
        <begin position="189"/>
        <end position="210"/>
    </location>
</feature>
<dbReference type="SUPFAM" id="SSF50630">
    <property type="entry name" value="Acid proteases"/>
    <property type="match status" value="1"/>
</dbReference>
<gene>
    <name evidence="12" type="ORF">EPI10_015754</name>
</gene>
<feature type="domain" description="Reverse transcriptase" evidence="9">
    <location>
        <begin position="459"/>
        <end position="603"/>
    </location>
</feature>
<reference evidence="13" key="1">
    <citation type="journal article" date="2019" name="Plant Biotechnol. J.">
        <title>Genome sequencing of the Australian wild diploid species Gossypium australe highlights disease resistance and delayed gland morphogenesis.</title>
        <authorList>
            <person name="Cai Y."/>
            <person name="Cai X."/>
            <person name="Wang Q."/>
            <person name="Wang P."/>
            <person name="Zhang Y."/>
            <person name="Cai C."/>
            <person name="Xu Y."/>
            <person name="Wang K."/>
            <person name="Zhou Z."/>
            <person name="Wang C."/>
            <person name="Geng S."/>
            <person name="Li B."/>
            <person name="Dong Q."/>
            <person name="Hou Y."/>
            <person name="Wang H."/>
            <person name="Ai P."/>
            <person name="Liu Z."/>
            <person name="Yi F."/>
            <person name="Sun M."/>
            <person name="An G."/>
            <person name="Cheng J."/>
            <person name="Zhang Y."/>
            <person name="Shi Q."/>
            <person name="Xie Y."/>
            <person name="Shi X."/>
            <person name="Chang Y."/>
            <person name="Huang F."/>
            <person name="Chen Y."/>
            <person name="Hong S."/>
            <person name="Mi L."/>
            <person name="Sun Q."/>
            <person name="Zhang L."/>
            <person name="Zhou B."/>
            <person name="Peng R."/>
            <person name="Zhang X."/>
            <person name="Liu F."/>
        </authorList>
    </citation>
    <scope>NUCLEOTIDE SEQUENCE [LARGE SCALE GENOMIC DNA]</scope>
    <source>
        <strain evidence="13">cv. PA1801</strain>
    </source>
</reference>
<keyword evidence="5" id="KW-0255">Endonuclease</keyword>